<evidence type="ECO:0000313" key="2">
    <source>
        <dbReference type="Proteomes" id="UP001056120"/>
    </source>
</evidence>
<protein>
    <submittedName>
        <fullName evidence="1">Uncharacterized protein</fullName>
    </submittedName>
</protein>
<proteinExistence type="predicted"/>
<name>A0ACB9HL79_9ASTR</name>
<evidence type="ECO:0000313" key="1">
    <source>
        <dbReference type="EMBL" id="KAI3796703.1"/>
    </source>
</evidence>
<sequence length="377" mass="42185">MEWNGMQDSNINHHVPIPFPGAQNHYIPPNSHSGVQYQNSIPEPYSSMDQTSYPQNTIPNIQDPSMPQDRISSAQYPFVTQTGPSVSIPASTGYPSIAQTGPSDSIPTKYPQNTIPSAQDPSMPQTRVSPSIPTSSNNHSVQYPSMAQTGPSDSIPTSYPQNPIPSAHDHSTPQTRPLDSTPTEYPQNPIPSAQDPSTPQNGLKDKELMHFSHPHKLSRVNLHEDQEDEVICSGCEETLVGNGYSCFTYHCSVCEFDLHIQCASLLETFKREDHEHELKLLYSCPVKDYSFSCDVCHGEIQKDRWWYYCEPCDYGTHLGCDCEECERDTVIDPQAQLQRLQLQMQMARQQAQFMASLGASLSSLIRTDVQLHCLEIL</sequence>
<gene>
    <name evidence="1" type="ORF">L1987_39382</name>
</gene>
<organism evidence="1 2">
    <name type="scientific">Smallanthus sonchifolius</name>
    <dbReference type="NCBI Taxonomy" id="185202"/>
    <lineage>
        <taxon>Eukaryota</taxon>
        <taxon>Viridiplantae</taxon>
        <taxon>Streptophyta</taxon>
        <taxon>Embryophyta</taxon>
        <taxon>Tracheophyta</taxon>
        <taxon>Spermatophyta</taxon>
        <taxon>Magnoliopsida</taxon>
        <taxon>eudicotyledons</taxon>
        <taxon>Gunneridae</taxon>
        <taxon>Pentapetalae</taxon>
        <taxon>asterids</taxon>
        <taxon>campanulids</taxon>
        <taxon>Asterales</taxon>
        <taxon>Asteraceae</taxon>
        <taxon>Asteroideae</taxon>
        <taxon>Heliantheae alliance</taxon>
        <taxon>Millerieae</taxon>
        <taxon>Smallanthus</taxon>
    </lineage>
</organism>
<reference evidence="1 2" key="2">
    <citation type="journal article" date="2022" name="Mol. Ecol. Resour.">
        <title>The genomes of chicory, endive, great burdock and yacon provide insights into Asteraceae paleo-polyploidization history and plant inulin production.</title>
        <authorList>
            <person name="Fan W."/>
            <person name="Wang S."/>
            <person name="Wang H."/>
            <person name="Wang A."/>
            <person name="Jiang F."/>
            <person name="Liu H."/>
            <person name="Zhao H."/>
            <person name="Xu D."/>
            <person name="Zhang Y."/>
        </authorList>
    </citation>
    <scope>NUCLEOTIDE SEQUENCE [LARGE SCALE GENOMIC DNA]</scope>
    <source>
        <strain evidence="2">cv. Yunnan</strain>
        <tissue evidence="1">Leaves</tissue>
    </source>
</reference>
<comment type="caution">
    <text evidence="1">The sequence shown here is derived from an EMBL/GenBank/DDBJ whole genome shotgun (WGS) entry which is preliminary data.</text>
</comment>
<accession>A0ACB9HL79</accession>
<keyword evidence="2" id="KW-1185">Reference proteome</keyword>
<reference evidence="2" key="1">
    <citation type="journal article" date="2022" name="Mol. Ecol. Resour.">
        <title>The genomes of chicory, endive, great burdock and yacon provide insights into Asteraceae palaeo-polyploidization history and plant inulin production.</title>
        <authorList>
            <person name="Fan W."/>
            <person name="Wang S."/>
            <person name="Wang H."/>
            <person name="Wang A."/>
            <person name="Jiang F."/>
            <person name="Liu H."/>
            <person name="Zhao H."/>
            <person name="Xu D."/>
            <person name="Zhang Y."/>
        </authorList>
    </citation>
    <scope>NUCLEOTIDE SEQUENCE [LARGE SCALE GENOMIC DNA]</scope>
    <source>
        <strain evidence="2">cv. Yunnan</strain>
    </source>
</reference>
<dbReference type="EMBL" id="CM042029">
    <property type="protein sequence ID" value="KAI3796703.1"/>
    <property type="molecule type" value="Genomic_DNA"/>
</dbReference>
<dbReference type="Proteomes" id="UP001056120">
    <property type="component" value="Linkage Group LG12"/>
</dbReference>